<keyword evidence="3" id="KW-1185">Reference proteome</keyword>
<keyword evidence="1" id="KW-0472">Membrane</keyword>
<comment type="caution">
    <text evidence="2">The sequence shown here is derived from an EMBL/GenBank/DDBJ whole genome shotgun (WGS) entry which is preliminary data.</text>
</comment>
<proteinExistence type="predicted"/>
<dbReference type="Proteomes" id="UP001501237">
    <property type="component" value="Unassembled WGS sequence"/>
</dbReference>
<evidence type="ECO:0000256" key="1">
    <source>
        <dbReference type="SAM" id="Phobius"/>
    </source>
</evidence>
<evidence type="ECO:0000313" key="2">
    <source>
        <dbReference type="EMBL" id="GAA3237763.1"/>
    </source>
</evidence>
<organism evidence="2 3">
    <name type="scientific">Actinocorallia longicatena</name>
    <dbReference type="NCBI Taxonomy" id="111803"/>
    <lineage>
        <taxon>Bacteria</taxon>
        <taxon>Bacillati</taxon>
        <taxon>Actinomycetota</taxon>
        <taxon>Actinomycetes</taxon>
        <taxon>Streptosporangiales</taxon>
        <taxon>Thermomonosporaceae</taxon>
        <taxon>Actinocorallia</taxon>
    </lineage>
</organism>
<dbReference type="EMBL" id="BAAAUV010000033">
    <property type="protein sequence ID" value="GAA3237763.1"/>
    <property type="molecule type" value="Genomic_DNA"/>
</dbReference>
<feature type="transmembrane region" description="Helical" evidence="1">
    <location>
        <begin position="43"/>
        <end position="71"/>
    </location>
</feature>
<sequence length="87" mass="8713">MPGHAIRIGDCSVTLFLGCLVFGAVLGWGAASGPRRWSRPAPPLLGVLLAGAVAGPGAAAVAVAGAVLGWAGQRILLTNVLPGRFDR</sequence>
<reference evidence="3" key="1">
    <citation type="journal article" date="2019" name="Int. J. Syst. Evol. Microbiol.">
        <title>The Global Catalogue of Microorganisms (GCM) 10K type strain sequencing project: providing services to taxonomists for standard genome sequencing and annotation.</title>
        <authorList>
            <consortium name="The Broad Institute Genomics Platform"/>
            <consortium name="The Broad Institute Genome Sequencing Center for Infectious Disease"/>
            <person name="Wu L."/>
            <person name="Ma J."/>
        </authorList>
    </citation>
    <scope>NUCLEOTIDE SEQUENCE [LARGE SCALE GENOMIC DNA]</scope>
    <source>
        <strain evidence="3">JCM 9377</strain>
    </source>
</reference>
<protein>
    <submittedName>
        <fullName evidence="2">Uncharacterized protein</fullName>
    </submittedName>
</protein>
<name>A0ABP6QPE9_9ACTN</name>
<gene>
    <name evidence="2" type="ORF">GCM10010468_72900</name>
</gene>
<keyword evidence="1" id="KW-1133">Transmembrane helix</keyword>
<keyword evidence="1" id="KW-0812">Transmembrane</keyword>
<accession>A0ABP6QPE9</accession>
<feature type="transmembrane region" description="Helical" evidence="1">
    <location>
        <begin position="12"/>
        <end position="31"/>
    </location>
</feature>
<evidence type="ECO:0000313" key="3">
    <source>
        <dbReference type="Proteomes" id="UP001501237"/>
    </source>
</evidence>